<dbReference type="AlphaFoldDB" id="A0A2R4MJG6"/>
<gene>
    <name evidence="1" type="ORF">MXMO3_03626</name>
</gene>
<dbReference type="KEGG" id="mmyr:MXMO3_03626"/>
<keyword evidence="2" id="KW-1185">Reference proteome</keyword>
<geneLocation type="plasmid" evidence="2">
    <name>phl2708y3</name>
</geneLocation>
<organism evidence="1 2">
    <name type="scientific">Maritalea myrionectae</name>
    <dbReference type="NCBI Taxonomy" id="454601"/>
    <lineage>
        <taxon>Bacteria</taxon>
        <taxon>Pseudomonadati</taxon>
        <taxon>Pseudomonadota</taxon>
        <taxon>Alphaproteobacteria</taxon>
        <taxon>Hyphomicrobiales</taxon>
        <taxon>Devosiaceae</taxon>
        <taxon>Maritalea</taxon>
    </lineage>
</organism>
<evidence type="ECO:0008006" key="3">
    <source>
        <dbReference type="Google" id="ProtNLM"/>
    </source>
</evidence>
<proteinExistence type="predicted"/>
<evidence type="ECO:0000313" key="2">
    <source>
        <dbReference type="Proteomes" id="UP000258927"/>
    </source>
</evidence>
<dbReference type="InterPro" id="IPR046342">
    <property type="entry name" value="CBS_dom_sf"/>
</dbReference>
<dbReference type="RefSeq" id="WP_117397088.1">
    <property type="nucleotide sequence ID" value="NZ_CP021332.1"/>
</dbReference>
<dbReference type="SUPFAM" id="SSF54631">
    <property type="entry name" value="CBS-domain pair"/>
    <property type="match status" value="1"/>
</dbReference>
<dbReference type="EMBL" id="CP021332">
    <property type="protein sequence ID" value="AVX06129.1"/>
    <property type="molecule type" value="Genomic_DNA"/>
</dbReference>
<protein>
    <recommendedName>
        <fullName evidence="3">CBS domain-containing protein</fullName>
    </recommendedName>
</protein>
<reference evidence="1 2" key="1">
    <citation type="submission" date="2017-05" db="EMBL/GenBank/DDBJ databases">
        <title>Genome Analysis of Maritalea myrionectae HL2708#5.</title>
        <authorList>
            <consortium name="Cotde Inc.-PKNU"/>
            <person name="Jang D."/>
            <person name="Oh H.-M."/>
        </authorList>
    </citation>
    <scope>NUCLEOTIDE SEQUENCE [LARGE SCALE GENOMIC DNA]</scope>
    <source>
        <strain evidence="1 2">HL2708#5</strain>
        <plasmid evidence="2">phl2708y3</plasmid>
    </source>
</reference>
<dbReference type="Proteomes" id="UP000258927">
    <property type="component" value="Plasmid pHL2708Y3"/>
</dbReference>
<evidence type="ECO:0000313" key="1">
    <source>
        <dbReference type="EMBL" id="AVX06129.1"/>
    </source>
</evidence>
<name>A0A2R4MJG6_9HYPH</name>
<sequence>MNQKSSFIKLPKTVPHALKVDSRLLRLSRWHSPASVTATPGTPVGVLIARMVAENIAFVPVIDQNCLVGVYIVLGSPD</sequence>
<accession>A0A2R4MJG6</accession>
<keyword evidence="1" id="KW-0614">Plasmid</keyword>